<organism evidence="4 5">
    <name type="scientific">Sinisalibacter aestuarii</name>
    <dbReference type="NCBI Taxonomy" id="2949426"/>
    <lineage>
        <taxon>Bacteria</taxon>
        <taxon>Pseudomonadati</taxon>
        <taxon>Pseudomonadota</taxon>
        <taxon>Alphaproteobacteria</taxon>
        <taxon>Rhodobacterales</taxon>
        <taxon>Roseobacteraceae</taxon>
        <taxon>Sinisalibacter</taxon>
    </lineage>
</organism>
<evidence type="ECO:0000256" key="1">
    <source>
        <dbReference type="ARBA" id="ARBA00004953"/>
    </source>
</evidence>
<keyword evidence="5" id="KW-1185">Reference proteome</keyword>
<dbReference type="RefSeq" id="WP_281841889.1">
    <property type="nucleotide sequence ID" value="NZ_BROH01000004.1"/>
</dbReference>
<keyword evidence="2" id="KW-0169">Cobalamin biosynthesis</keyword>
<gene>
    <name evidence="4" type="primary">cobK</name>
    <name evidence="4" type="ORF">STA1M1_17720</name>
</gene>
<evidence type="ECO:0000313" key="4">
    <source>
        <dbReference type="EMBL" id="GKY87903.1"/>
    </source>
</evidence>
<name>A0ABQ5LTG0_9RHOB</name>
<comment type="caution">
    <text evidence="4">The sequence shown here is derived from an EMBL/GenBank/DDBJ whole genome shotgun (WGS) entry which is preliminary data.</text>
</comment>
<reference evidence="4" key="1">
    <citation type="journal article" date="2023" name="Int. J. Syst. Evol. Microbiol.">
        <title>Sinisalibacter aestuarii sp. nov., isolated from estuarine sediment of the Arakawa River.</title>
        <authorList>
            <person name="Arafat S.T."/>
            <person name="Hirano S."/>
            <person name="Sato A."/>
            <person name="Takeuchi K."/>
            <person name="Yasuda T."/>
            <person name="Terahara T."/>
            <person name="Hamada M."/>
            <person name="Kobayashi T."/>
        </authorList>
    </citation>
    <scope>NUCLEOTIDE SEQUENCE</scope>
    <source>
        <strain evidence="4">B-399</strain>
    </source>
</reference>
<accession>A0ABQ5LTG0</accession>
<proteinExistence type="predicted"/>
<evidence type="ECO:0000313" key="5">
    <source>
        <dbReference type="Proteomes" id="UP001144205"/>
    </source>
</evidence>
<dbReference type="NCBIfam" id="NF005968">
    <property type="entry name" value="PRK08057.1-2"/>
    <property type="match status" value="1"/>
</dbReference>
<dbReference type="InterPro" id="IPR003723">
    <property type="entry name" value="Precorrin-6x_reduct"/>
</dbReference>
<evidence type="ECO:0000256" key="3">
    <source>
        <dbReference type="ARBA" id="ARBA00023002"/>
    </source>
</evidence>
<protein>
    <submittedName>
        <fullName evidence="4">Precorrin-6A reductase</fullName>
    </submittedName>
</protein>
<dbReference type="Proteomes" id="UP001144205">
    <property type="component" value="Unassembled WGS sequence"/>
</dbReference>
<dbReference type="Pfam" id="PF02571">
    <property type="entry name" value="CbiJ"/>
    <property type="match status" value="1"/>
</dbReference>
<dbReference type="PANTHER" id="PTHR36925">
    <property type="entry name" value="COBALT-PRECORRIN-6A REDUCTASE"/>
    <property type="match status" value="1"/>
</dbReference>
<evidence type="ECO:0000256" key="2">
    <source>
        <dbReference type="ARBA" id="ARBA00022573"/>
    </source>
</evidence>
<dbReference type="EMBL" id="BROH01000004">
    <property type="protein sequence ID" value="GKY87903.1"/>
    <property type="molecule type" value="Genomic_DNA"/>
</dbReference>
<sequence>MKLLLLAGTSEARALAGRLADDPRVSVIASLAGATRDPAPLPVETRIGGFGGAAAQEEFMKSNGIEVVIDATHPFASRISHRTQAICDRLGLPWLQILRPGWQPVAGDRWRYVDDAEGAAQAIPQGAVAFAATGRQTLAAFAKRADVTLYLRQIDPPSSPFPLPTGGYVVGTPPFSIEDEMRLFKDLGVDVLVVKDAGGRAGSKLDAARALGLPVIVIRRPGQPPGDKVASVAEALGWLERRL</sequence>
<comment type="pathway">
    <text evidence="1">Cofactor biosynthesis; adenosylcobalamin biosynthesis.</text>
</comment>
<dbReference type="PROSITE" id="PS51014">
    <property type="entry name" value="COBK_CBIJ"/>
    <property type="match status" value="1"/>
</dbReference>
<dbReference type="PANTHER" id="PTHR36925:SF1">
    <property type="entry name" value="COBALT-PRECORRIN-6A REDUCTASE"/>
    <property type="match status" value="1"/>
</dbReference>
<keyword evidence="3" id="KW-0560">Oxidoreductase</keyword>